<dbReference type="AlphaFoldDB" id="A0A4Q5A725"/>
<reference evidence="3 4" key="1">
    <citation type="submission" date="2018-12" db="EMBL/GenBank/DDBJ databases">
        <title>Unveiling genomic diversity among members of the Bifidobacterium pseudolongum species, a widely distributed gut commensal of the animal kingdom.</title>
        <authorList>
            <person name="Lugli G.A."/>
            <person name="Duranti S."/>
            <person name="Albert K."/>
            <person name="Mancabelli L."/>
            <person name="Napoli S."/>
            <person name="Viappiani A."/>
            <person name="Anzalone R."/>
            <person name="Longhi G."/>
            <person name="Milani C."/>
            <person name="Turroni F."/>
            <person name="Alessandri G."/>
            <person name="Sela D.A."/>
            <person name="Van Sinderen D."/>
            <person name="Ventura M."/>
        </authorList>
    </citation>
    <scope>NUCLEOTIDE SEQUENCE [LARGE SCALE GENOMIC DNA]</scope>
    <source>
        <strain evidence="2 4">1780B</strain>
        <strain evidence="1 3">2071B</strain>
    </source>
</reference>
<dbReference type="EMBL" id="RYVC01000007">
    <property type="protein sequence ID" value="RYQ47141.1"/>
    <property type="molecule type" value="Genomic_DNA"/>
</dbReference>
<accession>A0A4Q5A725</accession>
<name>A0A4Q5A725_9BIFI</name>
<dbReference type="Proteomes" id="UP000291187">
    <property type="component" value="Unassembled WGS sequence"/>
</dbReference>
<evidence type="ECO:0000313" key="2">
    <source>
        <dbReference type="EMBL" id="RYQ47141.1"/>
    </source>
</evidence>
<evidence type="ECO:0000313" key="3">
    <source>
        <dbReference type="Proteomes" id="UP000291187"/>
    </source>
</evidence>
<dbReference type="EMBL" id="RYUM01000010">
    <property type="protein sequence ID" value="RYQ19181.1"/>
    <property type="molecule type" value="Genomic_DNA"/>
</dbReference>
<comment type="caution">
    <text evidence="1">The sequence shown here is derived from an EMBL/GenBank/DDBJ whole genome shotgun (WGS) entry which is preliminary data.</text>
</comment>
<dbReference type="Proteomes" id="UP000292933">
    <property type="component" value="Unassembled WGS sequence"/>
</dbReference>
<protein>
    <submittedName>
        <fullName evidence="1">Uncharacterized protein</fullName>
    </submittedName>
</protein>
<evidence type="ECO:0000313" key="4">
    <source>
        <dbReference type="Proteomes" id="UP000292933"/>
    </source>
</evidence>
<proteinExistence type="predicted"/>
<evidence type="ECO:0000313" key="1">
    <source>
        <dbReference type="EMBL" id="RYQ19181.1"/>
    </source>
</evidence>
<sequence>MDSVNYPNEEVARLYLGEPRLERYLFEVR</sequence>
<organism evidence="1 3">
    <name type="scientific">Bifidobacterium pseudolongum subsp. globosum</name>
    <dbReference type="NCBI Taxonomy" id="1690"/>
    <lineage>
        <taxon>Bacteria</taxon>
        <taxon>Bacillati</taxon>
        <taxon>Actinomycetota</taxon>
        <taxon>Actinomycetes</taxon>
        <taxon>Bifidobacteriales</taxon>
        <taxon>Bifidobacteriaceae</taxon>
        <taxon>Bifidobacterium</taxon>
    </lineage>
</organism>
<gene>
    <name evidence="2" type="ORF">PG1780B_0860</name>
    <name evidence="1" type="ORF">PG2071B_0956</name>
</gene>